<keyword evidence="9" id="KW-0539">Nucleus</keyword>
<reference evidence="11" key="1">
    <citation type="submission" date="2020-11" db="EMBL/GenBank/DDBJ databases">
        <authorList>
            <person name="Tran Van P."/>
        </authorList>
    </citation>
    <scope>NUCLEOTIDE SEQUENCE</scope>
</reference>
<dbReference type="PANTHER" id="PTHR24379:SF127">
    <property type="entry name" value="BLOODY FINGERS-RELATED"/>
    <property type="match status" value="1"/>
</dbReference>
<dbReference type="SUPFAM" id="SSF57667">
    <property type="entry name" value="beta-beta-alpha zinc fingers"/>
    <property type="match status" value="5"/>
</dbReference>
<evidence type="ECO:0000256" key="9">
    <source>
        <dbReference type="ARBA" id="ARBA00023242"/>
    </source>
</evidence>
<evidence type="ECO:0000256" key="1">
    <source>
        <dbReference type="ARBA" id="ARBA00004123"/>
    </source>
</evidence>
<dbReference type="PROSITE" id="PS50157">
    <property type="entry name" value="ZINC_FINGER_C2H2_2"/>
    <property type="match status" value="7"/>
</dbReference>
<comment type="subcellular location">
    <subcellularLocation>
        <location evidence="1">Nucleus</location>
    </subcellularLocation>
</comment>
<sequence>MDAAALQWKPEWYRKCCGSFMEKLYTLRNEIGEENVLKILEYFVSTLNSIEEKLSSSGSSYDLVESSSTHLAGQEPQDESEPVVFKYEVSPSSVDPPSQSVDSATIPEEAVGPPSKEKPKRNIKIVPPRPTSGKKDYPCEMCGAQYKYRSGLFQHKLYKHGPTVSCPYCNLRFPERRLMAHLEEHASLIKCEECGLEFKTKQHLQNHRTRHHKPENWVVCDICGKSFFKHFMKNHLETHKIQDPDFVAPEESRCKICGGVFGSQKRLQMHTKTVHGPGRQCCSLCGKKFSCKRDLTEHEATHTGTKLYNCDVCGEGFFKHRTLNFHKQRVHQKLRPHKCEACGKAFFDKFGLKQHMTSHTGDRPFSCKECGLSYTSRASLYTHIKIKHKWDGKRYDAKRRKKANPESSAELELPLTENIASSTSNHLIQ</sequence>
<evidence type="ECO:0000256" key="5">
    <source>
        <dbReference type="ARBA" id="ARBA00022833"/>
    </source>
</evidence>
<evidence type="ECO:0000313" key="11">
    <source>
        <dbReference type="EMBL" id="CAD7226695.1"/>
    </source>
</evidence>
<evidence type="ECO:0000256" key="3">
    <source>
        <dbReference type="ARBA" id="ARBA00022737"/>
    </source>
</evidence>
<dbReference type="Pfam" id="PF13912">
    <property type="entry name" value="zf-C2H2_6"/>
    <property type="match status" value="1"/>
</dbReference>
<dbReference type="EMBL" id="OB660897">
    <property type="protein sequence ID" value="CAD7226695.1"/>
    <property type="molecule type" value="Genomic_DNA"/>
</dbReference>
<dbReference type="Gene3D" id="3.30.160.60">
    <property type="entry name" value="Classic Zinc Finger"/>
    <property type="match status" value="6"/>
</dbReference>
<dbReference type="GO" id="GO:0000981">
    <property type="term" value="F:DNA-binding transcription factor activity, RNA polymerase II-specific"/>
    <property type="evidence" value="ECO:0007669"/>
    <property type="project" value="TreeGrafter"/>
</dbReference>
<dbReference type="PANTHER" id="PTHR24379">
    <property type="entry name" value="KRAB AND ZINC FINGER DOMAIN-CONTAINING"/>
    <property type="match status" value="1"/>
</dbReference>
<gene>
    <name evidence="11" type="ORF">CTOB1V02_LOCUS4611</name>
</gene>
<evidence type="ECO:0000256" key="7">
    <source>
        <dbReference type="ARBA" id="ARBA00023125"/>
    </source>
</evidence>
<keyword evidence="5" id="KW-0862">Zinc</keyword>
<dbReference type="GO" id="GO:0008270">
    <property type="term" value="F:zinc ion binding"/>
    <property type="evidence" value="ECO:0007669"/>
    <property type="project" value="UniProtKB-KW"/>
</dbReference>
<evidence type="ECO:0000256" key="4">
    <source>
        <dbReference type="ARBA" id="ARBA00022771"/>
    </source>
</evidence>
<evidence type="ECO:0000256" key="6">
    <source>
        <dbReference type="ARBA" id="ARBA00023015"/>
    </source>
</evidence>
<keyword evidence="7" id="KW-0238">DNA-binding</keyword>
<dbReference type="PROSITE" id="PS00028">
    <property type="entry name" value="ZINC_FINGER_C2H2_1"/>
    <property type="match status" value="7"/>
</dbReference>
<dbReference type="InterPro" id="IPR036236">
    <property type="entry name" value="Znf_C2H2_sf"/>
</dbReference>
<dbReference type="InterPro" id="IPR013087">
    <property type="entry name" value="Znf_C2H2_type"/>
</dbReference>
<dbReference type="AlphaFoldDB" id="A0A7R8ZPD9"/>
<accession>A0A7R8ZPD9</accession>
<evidence type="ECO:0000256" key="2">
    <source>
        <dbReference type="ARBA" id="ARBA00022723"/>
    </source>
</evidence>
<dbReference type="Pfam" id="PF00096">
    <property type="entry name" value="zf-C2H2"/>
    <property type="match status" value="2"/>
</dbReference>
<protein>
    <submittedName>
        <fullName evidence="11">Uncharacterized protein</fullName>
    </submittedName>
</protein>
<keyword evidence="3" id="KW-0677">Repeat</keyword>
<dbReference type="Pfam" id="PF13894">
    <property type="entry name" value="zf-C2H2_4"/>
    <property type="match status" value="1"/>
</dbReference>
<keyword evidence="8" id="KW-0804">Transcription</keyword>
<evidence type="ECO:0000256" key="8">
    <source>
        <dbReference type="ARBA" id="ARBA00023163"/>
    </source>
</evidence>
<keyword evidence="4" id="KW-0863">Zinc-finger</keyword>
<dbReference type="GO" id="GO:0005634">
    <property type="term" value="C:nucleus"/>
    <property type="evidence" value="ECO:0007669"/>
    <property type="project" value="UniProtKB-SubCell"/>
</dbReference>
<keyword evidence="2" id="KW-0479">Metal-binding</keyword>
<organism evidence="11">
    <name type="scientific">Cyprideis torosa</name>
    <dbReference type="NCBI Taxonomy" id="163714"/>
    <lineage>
        <taxon>Eukaryota</taxon>
        <taxon>Metazoa</taxon>
        <taxon>Ecdysozoa</taxon>
        <taxon>Arthropoda</taxon>
        <taxon>Crustacea</taxon>
        <taxon>Oligostraca</taxon>
        <taxon>Ostracoda</taxon>
        <taxon>Podocopa</taxon>
        <taxon>Podocopida</taxon>
        <taxon>Cytherocopina</taxon>
        <taxon>Cytheroidea</taxon>
        <taxon>Cytherideidae</taxon>
        <taxon>Cyprideis</taxon>
    </lineage>
</organism>
<feature type="region of interest" description="Disordered" evidence="10">
    <location>
        <begin position="88"/>
        <end position="132"/>
    </location>
</feature>
<dbReference type="OrthoDB" id="3565419at2759"/>
<dbReference type="GO" id="GO:0000977">
    <property type="term" value="F:RNA polymerase II transcription regulatory region sequence-specific DNA binding"/>
    <property type="evidence" value="ECO:0007669"/>
    <property type="project" value="TreeGrafter"/>
</dbReference>
<proteinExistence type="predicted"/>
<evidence type="ECO:0000256" key="10">
    <source>
        <dbReference type="SAM" id="MobiDB-lite"/>
    </source>
</evidence>
<dbReference type="SMART" id="SM00355">
    <property type="entry name" value="ZnF_C2H2"/>
    <property type="match status" value="9"/>
</dbReference>
<name>A0A7R8ZPD9_9CRUS</name>
<dbReference type="FunFam" id="3.30.160.60:FF:000065">
    <property type="entry name" value="B-cell CLL/lymphoma 6, member B"/>
    <property type="match status" value="1"/>
</dbReference>
<keyword evidence="6" id="KW-0805">Transcription regulation</keyword>
<feature type="compositionally biased region" description="Low complexity" evidence="10">
    <location>
        <begin position="89"/>
        <end position="103"/>
    </location>
</feature>
<dbReference type="FunFam" id="3.30.160.60:FF:001228">
    <property type="entry name" value="Zinc finger protein 236"/>
    <property type="match status" value="1"/>
</dbReference>